<proteinExistence type="predicted"/>
<dbReference type="Proteomes" id="UP001500194">
    <property type="component" value="Unassembled WGS sequence"/>
</dbReference>
<dbReference type="GeneID" id="68571954"/>
<comment type="caution">
    <text evidence="1">The sequence shown here is derived from an EMBL/GenBank/DDBJ whole genome shotgun (WGS) entry which is preliminary data.</text>
</comment>
<dbReference type="EMBL" id="BAAADU010000002">
    <property type="protein sequence ID" value="GAA0648749.1"/>
    <property type="molecule type" value="Genomic_DNA"/>
</dbReference>
<evidence type="ECO:0000313" key="2">
    <source>
        <dbReference type="Proteomes" id="UP001500194"/>
    </source>
</evidence>
<evidence type="ECO:0000313" key="1">
    <source>
        <dbReference type="EMBL" id="GAA0648749.1"/>
    </source>
</evidence>
<reference evidence="1 2" key="1">
    <citation type="journal article" date="2019" name="Int. J. Syst. Evol. Microbiol.">
        <title>The Global Catalogue of Microorganisms (GCM) 10K type strain sequencing project: providing services to taxonomists for standard genome sequencing and annotation.</title>
        <authorList>
            <consortium name="The Broad Institute Genomics Platform"/>
            <consortium name="The Broad Institute Genome Sequencing Center for Infectious Disease"/>
            <person name="Wu L."/>
            <person name="Ma J."/>
        </authorList>
    </citation>
    <scope>NUCLEOTIDE SEQUENCE [LARGE SCALE GENOMIC DNA]</scope>
    <source>
        <strain evidence="1 2">JCM 16327</strain>
    </source>
</reference>
<protein>
    <submittedName>
        <fullName evidence="1">Uncharacterized protein</fullName>
    </submittedName>
</protein>
<keyword evidence="2" id="KW-1185">Reference proteome</keyword>
<sequence length="240" mass="26386">MANPVEKAVRQLQQVPTARNTLSASDFETKDAVAGERTRVATHQFNRPVAVKGGETYNIDLIAHERFTSDGTTGDQEEFTVSHNVFESPSIPVDVVAYEDGSRLSVDSVDYGADTVSVTPANADSTIDLFYVSADQARLEIRKTAPNGTFETIDEADIGLANRRNQNKTPLRFDFDHPLQGVLPTDWSLDIYVDGPYEVAWSLDNGASATNQLVSIPIERSEREIPDWVEDVVAQVAATR</sequence>
<dbReference type="AlphaFoldDB" id="A0AAV3T065"/>
<gene>
    <name evidence="1" type="ORF">GCM10009019_09190</name>
</gene>
<organism evidence="1 2">
    <name type="scientific">Salarchaeum japonicum</name>
    <dbReference type="NCBI Taxonomy" id="555573"/>
    <lineage>
        <taxon>Archaea</taxon>
        <taxon>Methanobacteriati</taxon>
        <taxon>Methanobacteriota</taxon>
        <taxon>Stenosarchaea group</taxon>
        <taxon>Halobacteria</taxon>
        <taxon>Halobacteriales</taxon>
        <taxon>Halobacteriaceae</taxon>
    </lineage>
</organism>
<accession>A0AAV3T065</accession>
<dbReference type="RefSeq" id="WP_227261375.1">
    <property type="nucleotide sequence ID" value="NZ_BAAADU010000002.1"/>
</dbReference>
<name>A0AAV3T065_9EURY</name>